<keyword evidence="1" id="KW-1133">Transmembrane helix</keyword>
<sequence length="437" mass="46073">MLSFENAPPFAAPLRFFLTAPFFAVLAGLLVAWEGPGVFGSRWMPGTLAATHLITVGFMLQVMLGAMIQILPVVAGAGLSRPLAVARIVHVGLTAGVLLLATGFLVGAPWLLSSAALVLGTTVALFLLSTLPRLLGVPSTSPTIRGLKLALFGLTGVVSLGVLMALALAHGWALPLAALVDLHAGWGLGGWAGVLLAAMAYVVVPMFQLTPGYPARPSWWFPVSMLVLLLLWSVAVLADQVWLVRLSQGLAAVVGLAFCGLTMRLQGKRRRARADATYRYWQLGLGAGVVALLMLVVASVWPAAGELAGWTLAFGILIVAGGFLPFITGMLYKIVAFMSWMNLQNYGQAKVPAPAMNKILPDADADRQMLAYGAALVLLLGAVVVPDWLARPAGLAFALANGWLWWNVIGAARRYRQAQADMAEKLAKKLAGTAAPG</sequence>
<keyword evidence="1" id="KW-0472">Membrane</keyword>
<feature type="transmembrane region" description="Helical" evidence="1">
    <location>
        <begin position="283"/>
        <end position="304"/>
    </location>
</feature>
<proteinExistence type="predicted"/>
<evidence type="ECO:0000256" key="1">
    <source>
        <dbReference type="SAM" id="Phobius"/>
    </source>
</evidence>
<feature type="transmembrane region" description="Helical" evidence="1">
    <location>
        <begin position="149"/>
        <end position="172"/>
    </location>
</feature>
<dbReference type="EMBL" id="JAKLTN010000002">
    <property type="protein sequence ID" value="MCG2578379.1"/>
    <property type="molecule type" value="Genomic_DNA"/>
</dbReference>
<feature type="transmembrane region" description="Helical" evidence="1">
    <location>
        <begin position="219"/>
        <end position="238"/>
    </location>
</feature>
<protein>
    <recommendedName>
        <fullName evidence="4">Permease</fullName>
    </recommendedName>
</protein>
<evidence type="ECO:0000313" key="3">
    <source>
        <dbReference type="Proteomes" id="UP001165384"/>
    </source>
</evidence>
<feature type="transmembrane region" description="Helical" evidence="1">
    <location>
        <begin position="184"/>
        <end position="207"/>
    </location>
</feature>
<accession>A0ABS9K5N1</accession>
<dbReference type="Proteomes" id="UP001165384">
    <property type="component" value="Unassembled WGS sequence"/>
</dbReference>
<dbReference type="RefSeq" id="WP_275711709.1">
    <property type="nucleotide sequence ID" value="NZ_JAKLTN010000002.1"/>
</dbReference>
<organism evidence="2 3">
    <name type="scientific">Dechloromonas hankyongensis</name>
    <dbReference type="NCBI Taxonomy" id="2908002"/>
    <lineage>
        <taxon>Bacteria</taxon>
        <taxon>Pseudomonadati</taxon>
        <taxon>Pseudomonadota</taxon>
        <taxon>Betaproteobacteria</taxon>
        <taxon>Rhodocyclales</taxon>
        <taxon>Azonexaceae</taxon>
        <taxon>Dechloromonas</taxon>
    </lineage>
</organism>
<reference evidence="2" key="1">
    <citation type="submission" date="2022-01" db="EMBL/GenBank/DDBJ databases">
        <authorList>
            <person name="Jo J.-H."/>
            <person name="Im W.-T."/>
        </authorList>
    </citation>
    <scope>NUCLEOTIDE SEQUENCE</scope>
    <source>
        <strain evidence="2">XY25</strain>
    </source>
</reference>
<feature type="transmembrane region" description="Helical" evidence="1">
    <location>
        <begin position="395"/>
        <end position="412"/>
    </location>
</feature>
<feature type="transmembrane region" description="Helical" evidence="1">
    <location>
        <begin position="369"/>
        <end position="389"/>
    </location>
</feature>
<feature type="transmembrane region" description="Helical" evidence="1">
    <location>
        <begin position="244"/>
        <end position="263"/>
    </location>
</feature>
<feature type="transmembrane region" description="Helical" evidence="1">
    <location>
        <begin position="53"/>
        <end position="77"/>
    </location>
</feature>
<name>A0ABS9K5N1_9RHOO</name>
<keyword evidence="1" id="KW-0812">Transmembrane</keyword>
<evidence type="ECO:0008006" key="4">
    <source>
        <dbReference type="Google" id="ProtNLM"/>
    </source>
</evidence>
<keyword evidence="3" id="KW-1185">Reference proteome</keyword>
<feature type="transmembrane region" description="Helical" evidence="1">
    <location>
        <begin position="12"/>
        <end position="33"/>
    </location>
</feature>
<feature type="transmembrane region" description="Helical" evidence="1">
    <location>
        <begin position="84"/>
        <end position="104"/>
    </location>
</feature>
<feature type="transmembrane region" description="Helical" evidence="1">
    <location>
        <begin position="110"/>
        <end position="128"/>
    </location>
</feature>
<gene>
    <name evidence="2" type="ORF">LZ012_15400</name>
</gene>
<comment type="caution">
    <text evidence="2">The sequence shown here is derived from an EMBL/GenBank/DDBJ whole genome shotgun (WGS) entry which is preliminary data.</text>
</comment>
<evidence type="ECO:0000313" key="2">
    <source>
        <dbReference type="EMBL" id="MCG2578379.1"/>
    </source>
</evidence>
<feature type="transmembrane region" description="Helical" evidence="1">
    <location>
        <begin position="310"/>
        <end position="332"/>
    </location>
</feature>